<dbReference type="RefSeq" id="WP_200587935.1">
    <property type="nucleotide sequence ID" value="NZ_JAEHFY010000028.1"/>
</dbReference>
<evidence type="ECO:0000313" key="2">
    <source>
        <dbReference type="Proteomes" id="UP000660024"/>
    </source>
</evidence>
<dbReference type="Proteomes" id="UP000660024">
    <property type="component" value="Unassembled WGS sequence"/>
</dbReference>
<dbReference type="Pfam" id="PF14054">
    <property type="entry name" value="DUF4249"/>
    <property type="match status" value="1"/>
</dbReference>
<proteinExistence type="predicted"/>
<keyword evidence="2" id="KW-1185">Reference proteome</keyword>
<reference evidence="1 2" key="1">
    <citation type="submission" date="2020-12" db="EMBL/GenBank/DDBJ databases">
        <title>Bacterial novel species Pedobacter sp. SD-b isolated from soil.</title>
        <authorList>
            <person name="Jung H.-Y."/>
        </authorList>
    </citation>
    <scope>NUCLEOTIDE SEQUENCE [LARGE SCALE GENOMIC DNA]</scope>
    <source>
        <strain evidence="1 2">SD-b</strain>
    </source>
</reference>
<sequence length="262" mass="29198">MKSSIYYLLALTVLAFSSCEDVIDLKLKNAAPQIVIEANVVDNQNYQIVKISKTKNFDEDNSVVNVSGANVSVTEEGGQVYNFTEFSPGNYKSGFFVGKHGKKYTIKVDADGHTYTAFSTMPQRVNLDSLTVTELSFFGKKNKFVQVNFNDPVNIKNQYNYVITVNDTLRNAYYVDEDRFNDGKTVKNTLFTSSPDLKTGDKVSVDFQCIDYDIYRYFFAITQINGNGGPPTAPANPTSNFDNGALGYFSAHTSQKVMVKIP</sequence>
<dbReference type="EMBL" id="JAEHFY010000028">
    <property type="protein sequence ID" value="MBK0384346.1"/>
    <property type="molecule type" value="Genomic_DNA"/>
</dbReference>
<gene>
    <name evidence="1" type="ORF">I5M32_15370</name>
</gene>
<evidence type="ECO:0000313" key="1">
    <source>
        <dbReference type="EMBL" id="MBK0384346.1"/>
    </source>
</evidence>
<dbReference type="InterPro" id="IPR025345">
    <property type="entry name" value="DUF4249"/>
</dbReference>
<name>A0ABS1BNA8_9SPHI</name>
<organism evidence="1 2">
    <name type="scientific">Pedobacter segetis</name>
    <dbReference type="NCBI Taxonomy" id="2793069"/>
    <lineage>
        <taxon>Bacteria</taxon>
        <taxon>Pseudomonadati</taxon>
        <taxon>Bacteroidota</taxon>
        <taxon>Sphingobacteriia</taxon>
        <taxon>Sphingobacteriales</taxon>
        <taxon>Sphingobacteriaceae</taxon>
        <taxon>Pedobacter</taxon>
    </lineage>
</organism>
<dbReference type="PROSITE" id="PS51257">
    <property type="entry name" value="PROKAR_LIPOPROTEIN"/>
    <property type="match status" value="1"/>
</dbReference>
<accession>A0ABS1BNA8</accession>
<comment type="caution">
    <text evidence="1">The sequence shown here is derived from an EMBL/GenBank/DDBJ whole genome shotgun (WGS) entry which is preliminary data.</text>
</comment>
<protein>
    <submittedName>
        <fullName evidence="1">DUF4249 domain-containing protein</fullName>
    </submittedName>
</protein>